<gene>
    <name evidence="10" type="ORF">SAMN06264867_101111</name>
</gene>
<feature type="region of interest" description="Disordered" evidence="6">
    <location>
        <begin position="454"/>
        <end position="483"/>
    </location>
</feature>
<dbReference type="EMBL" id="FXTD01000001">
    <property type="protein sequence ID" value="SMO33470.1"/>
    <property type="molecule type" value="Genomic_DNA"/>
</dbReference>
<dbReference type="AlphaFoldDB" id="A0A521AFI5"/>
<evidence type="ECO:0000259" key="7">
    <source>
        <dbReference type="PROSITE" id="PS50109"/>
    </source>
</evidence>
<dbReference type="SUPFAM" id="SSF55785">
    <property type="entry name" value="PYP-like sensor domain (PAS domain)"/>
    <property type="match status" value="2"/>
</dbReference>
<feature type="domain" description="PAS" evidence="8">
    <location>
        <begin position="3"/>
        <end position="73"/>
    </location>
</feature>
<dbReference type="PANTHER" id="PTHR43304">
    <property type="entry name" value="PHYTOCHROME-LIKE PROTEIN CPH1"/>
    <property type="match status" value="1"/>
</dbReference>
<dbReference type="InterPro" id="IPR036890">
    <property type="entry name" value="HATPase_C_sf"/>
</dbReference>
<evidence type="ECO:0000256" key="5">
    <source>
        <dbReference type="ARBA" id="ARBA00022777"/>
    </source>
</evidence>
<feature type="domain" description="PAS" evidence="8">
    <location>
        <begin position="122"/>
        <end position="195"/>
    </location>
</feature>
<dbReference type="NCBIfam" id="TIGR00229">
    <property type="entry name" value="sensory_box"/>
    <property type="match status" value="2"/>
</dbReference>
<dbReference type="InterPro" id="IPR001610">
    <property type="entry name" value="PAC"/>
</dbReference>
<evidence type="ECO:0000259" key="8">
    <source>
        <dbReference type="PROSITE" id="PS50112"/>
    </source>
</evidence>
<dbReference type="PROSITE" id="PS50113">
    <property type="entry name" value="PAC"/>
    <property type="match status" value="1"/>
</dbReference>
<keyword evidence="4" id="KW-0808">Transferase</keyword>
<dbReference type="PROSITE" id="PS50112">
    <property type="entry name" value="PAS"/>
    <property type="match status" value="2"/>
</dbReference>
<name>A0A521AFI5_9EURY</name>
<dbReference type="SUPFAM" id="SSF55874">
    <property type="entry name" value="ATPase domain of HSP90 chaperone/DNA topoisomerase II/histidine kinase"/>
    <property type="match status" value="1"/>
</dbReference>
<evidence type="ECO:0000313" key="10">
    <source>
        <dbReference type="EMBL" id="SMO33470.1"/>
    </source>
</evidence>
<feature type="domain" description="Histidine kinase" evidence="7">
    <location>
        <begin position="253"/>
        <end position="456"/>
    </location>
</feature>
<sequence>MTEAPDAAALLDLTNEAVVVVDDRGSFRYLNAAIEGVLGFEPSELVGRDAFALVHPDDGPRIRAIFERAVADGSVPNEPFEYRCRTADGDWIWVRSELFPPEETGVEGNVLRARDVTEEVESRRRLETIVSKSPDVLWMFDADWSELLFVNESVEEVFELTVGELRADPRRFLEVVHADDRPRVERAMARLSAGETTRIDYRIEPSDGEMRWLRVPGEPVFDDDEEVIAVSGFARDVTDEYRRNRQLTVMDNLLRHTIRNDMNVVSGIAERIADRTSDELAADAETVRRVAGDLLETAEKQRDVIDLLGEDGSPRPTPVEPIVSEAIGRVRTRDPNAEFDVSCASEATALAIPELGHAIGELVENAVEHAESPPTVHIEVTDDEDHVEIAVRDTCPPIPVEQRRVITDEWEMDRLRHTVGMGLWLVYWIAERSGGELAFDTHRNGNVVTLTVPSARGEATSEPADPVNRLRIERGRRDGIAPE</sequence>
<dbReference type="CDD" id="cd00130">
    <property type="entry name" value="PAS"/>
    <property type="match status" value="2"/>
</dbReference>
<dbReference type="Pfam" id="PF02518">
    <property type="entry name" value="HATPase_c"/>
    <property type="match status" value="1"/>
</dbReference>
<evidence type="ECO:0000256" key="3">
    <source>
        <dbReference type="ARBA" id="ARBA00022553"/>
    </source>
</evidence>
<dbReference type="Gene3D" id="3.30.565.10">
    <property type="entry name" value="Histidine kinase-like ATPase, C-terminal domain"/>
    <property type="match status" value="1"/>
</dbReference>
<dbReference type="InterPro" id="IPR035965">
    <property type="entry name" value="PAS-like_dom_sf"/>
</dbReference>
<keyword evidence="5" id="KW-0418">Kinase</keyword>
<dbReference type="SMART" id="SM00091">
    <property type="entry name" value="PAS"/>
    <property type="match status" value="2"/>
</dbReference>
<dbReference type="GO" id="GO:0004673">
    <property type="term" value="F:protein histidine kinase activity"/>
    <property type="evidence" value="ECO:0007669"/>
    <property type="project" value="UniProtKB-EC"/>
</dbReference>
<evidence type="ECO:0000256" key="4">
    <source>
        <dbReference type="ARBA" id="ARBA00022679"/>
    </source>
</evidence>
<dbReference type="EC" id="2.7.13.3" evidence="2"/>
<evidence type="ECO:0000256" key="6">
    <source>
        <dbReference type="SAM" id="MobiDB-lite"/>
    </source>
</evidence>
<comment type="catalytic activity">
    <reaction evidence="1">
        <text>ATP + protein L-histidine = ADP + protein N-phospho-L-histidine.</text>
        <dbReference type="EC" id="2.7.13.3"/>
    </reaction>
</comment>
<dbReference type="InterPro" id="IPR000014">
    <property type="entry name" value="PAS"/>
</dbReference>
<dbReference type="Pfam" id="PF08447">
    <property type="entry name" value="PAS_3"/>
    <property type="match status" value="2"/>
</dbReference>
<dbReference type="InterPro" id="IPR000700">
    <property type="entry name" value="PAS-assoc_C"/>
</dbReference>
<dbReference type="CDD" id="cd16936">
    <property type="entry name" value="HATPase_RsbW-like"/>
    <property type="match status" value="1"/>
</dbReference>
<dbReference type="PANTHER" id="PTHR43304:SF1">
    <property type="entry name" value="PAC DOMAIN-CONTAINING PROTEIN"/>
    <property type="match status" value="1"/>
</dbReference>
<feature type="domain" description="PAC" evidence="9">
    <location>
        <begin position="197"/>
        <end position="249"/>
    </location>
</feature>
<reference evidence="10 11" key="1">
    <citation type="submission" date="2017-05" db="EMBL/GenBank/DDBJ databases">
        <authorList>
            <person name="Varghese N."/>
            <person name="Submissions S."/>
        </authorList>
    </citation>
    <scope>NUCLEOTIDE SEQUENCE [LARGE SCALE GENOMIC DNA]</scope>
    <source>
        <strain evidence="10 11">DSM 19504</strain>
    </source>
</reference>
<feature type="compositionally biased region" description="Basic and acidic residues" evidence="6">
    <location>
        <begin position="468"/>
        <end position="483"/>
    </location>
</feature>
<dbReference type="OrthoDB" id="106630at2157"/>
<keyword evidence="3" id="KW-0597">Phosphoprotein</keyword>
<evidence type="ECO:0000256" key="1">
    <source>
        <dbReference type="ARBA" id="ARBA00000085"/>
    </source>
</evidence>
<dbReference type="InterPro" id="IPR003594">
    <property type="entry name" value="HATPase_dom"/>
</dbReference>
<dbReference type="InterPro" id="IPR005467">
    <property type="entry name" value="His_kinase_dom"/>
</dbReference>
<organism evidence="10 11">
    <name type="scientific">Halorubrum cibi</name>
    <dbReference type="NCBI Taxonomy" id="413815"/>
    <lineage>
        <taxon>Archaea</taxon>
        <taxon>Methanobacteriati</taxon>
        <taxon>Methanobacteriota</taxon>
        <taxon>Stenosarchaea group</taxon>
        <taxon>Halobacteria</taxon>
        <taxon>Halobacteriales</taxon>
        <taxon>Haloferacaceae</taxon>
        <taxon>Halorubrum</taxon>
    </lineage>
</organism>
<evidence type="ECO:0000313" key="11">
    <source>
        <dbReference type="Proteomes" id="UP000319712"/>
    </source>
</evidence>
<protein>
    <recommendedName>
        <fullName evidence="2">histidine kinase</fullName>
        <ecNumber evidence="2">2.7.13.3</ecNumber>
    </recommendedName>
</protein>
<dbReference type="RefSeq" id="WP_142985065.1">
    <property type="nucleotide sequence ID" value="NZ_FXTD01000001.1"/>
</dbReference>
<dbReference type="Gene3D" id="3.30.450.20">
    <property type="entry name" value="PAS domain"/>
    <property type="match status" value="2"/>
</dbReference>
<dbReference type="SMART" id="SM00086">
    <property type="entry name" value="PAC"/>
    <property type="match status" value="2"/>
</dbReference>
<evidence type="ECO:0000259" key="9">
    <source>
        <dbReference type="PROSITE" id="PS50113"/>
    </source>
</evidence>
<dbReference type="PROSITE" id="PS50109">
    <property type="entry name" value="HIS_KIN"/>
    <property type="match status" value="1"/>
</dbReference>
<dbReference type="SMART" id="SM00387">
    <property type="entry name" value="HATPase_c"/>
    <property type="match status" value="1"/>
</dbReference>
<dbReference type="InterPro" id="IPR052162">
    <property type="entry name" value="Sensor_kinase/Photoreceptor"/>
</dbReference>
<proteinExistence type="predicted"/>
<keyword evidence="11" id="KW-1185">Reference proteome</keyword>
<dbReference type="Proteomes" id="UP000319712">
    <property type="component" value="Unassembled WGS sequence"/>
</dbReference>
<accession>A0A521AFI5</accession>
<evidence type="ECO:0000256" key="2">
    <source>
        <dbReference type="ARBA" id="ARBA00012438"/>
    </source>
</evidence>
<dbReference type="InterPro" id="IPR013655">
    <property type="entry name" value="PAS_fold_3"/>
</dbReference>